<keyword evidence="2" id="KW-0812">Transmembrane</keyword>
<evidence type="ECO:0000313" key="4">
    <source>
        <dbReference type="EMBL" id="AGL00684.1"/>
    </source>
</evidence>
<dbReference type="InterPro" id="IPR019606">
    <property type="entry name" value="GerMN"/>
</dbReference>
<feature type="region of interest" description="Disordered" evidence="1">
    <location>
        <begin position="35"/>
        <end position="71"/>
    </location>
</feature>
<feature type="compositionally biased region" description="Low complexity" evidence="1">
    <location>
        <begin position="39"/>
        <end position="53"/>
    </location>
</feature>
<evidence type="ECO:0000256" key="1">
    <source>
        <dbReference type="SAM" id="MobiDB-lite"/>
    </source>
</evidence>
<protein>
    <submittedName>
        <fullName evidence="4">Sporulation/spore germination protein</fullName>
    </submittedName>
</protein>
<dbReference type="RefSeq" id="WP_006523698.1">
    <property type="nucleotide sequence ID" value="NC_021184.1"/>
</dbReference>
<sequence>MRKIRKVSGSRLILFMMVVLALLTLTLMGCGQNKDSVSQGGNQNPGAAQGDNQTGSDESGHNDDISAKPAQTEQKVTLYFSDDQAMRLVPEKRTVTKGDETLEEVILRELINGPKKDNLVQTIPEGTKLLSVSVVNGVAYVNFSKEFQTKHWGGSSGETMTLYSVVNSLAKLPGIEKVQFLLEGDKKESILNGNMDTTVPLVPDYSLGE</sequence>
<evidence type="ECO:0000256" key="2">
    <source>
        <dbReference type="SAM" id="Phobius"/>
    </source>
</evidence>
<feature type="transmembrane region" description="Helical" evidence="2">
    <location>
        <begin position="12"/>
        <end position="29"/>
    </location>
</feature>
<keyword evidence="2" id="KW-1133">Transmembrane helix</keyword>
<dbReference type="KEGG" id="dgi:Desgi_1161"/>
<dbReference type="eggNOG" id="COG5401">
    <property type="taxonomic scope" value="Bacteria"/>
</dbReference>
<proteinExistence type="predicted"/>
<keyword evidence="5" id="KW-1185">Reference proteome</keyword>
<organism evidence="4 5">
    <name type="scientific">Desulfoscipio gibsoniae DSM 7213</name>
    <dbReference type="NCBI Taxonomy" id="767817"/>
    <lineage>
        <taxon>Bacteria</taxon>
        <taxon>Bacillati</taxon>
        <taxon>Bacillota</taxon>
        <taxon>Clostridia</taxon>
        <taxon>Eubacteriales</taxon>
        <taxon>Desulfallaceae</taxon>
        <taxon>Desulfoscipio</taxon>
    </lineage>
</organism>
<evidence type="ECO:0000259" key="3">
    <source>
        <dbReference type="SMART" id="SM00909"/>
    </source>
</evidence>
<dbReference type="PROSITE" id="PS51257">
    <property type="entry name" value="PROKAR_LIPOPROTEIN"/>
    <property type="match status" value="1"/>
</dbReference>
<reference evidence="4 5" key="1">
    <citation type="submission" date="2012-01" db="EMBL/GenBank/DDBJ databases">
        <title>Complete sequence of Desulfotomaculum gibsoniae DSM 7213.</title>
        <authorList>
            <consortium name="US DOE Joint Genome Institute"/>
            <person name="Lucas S."/>
            <person name="Han J."/>
            <person name="Lapidus A."/>
            <person name="Cheng J.-F."/>
            <person name="Goodwin L."/>
            <person name="Pitluck S."/>
            <person name="Peters L."/>
            <person name="Ovchinnikova G."/>
            <person name="Teshima H."/>
            <person name="Detter J.C."/>
            <person name="Han C."/>
            <person name="Tapia R."/>
            <person name="Land M."/>
            <person name="Hauser L."/>
            <person name="Kyrpides N."/>
            <person name="Ivanova N."/>
            <person name="Pagani I."/>
            <person name="Parshina S."/>
            <person name="Plugge C."/>
            <person name="Muyzer G."/>
            <person name="Kuever J."/>
            <person name="Ivanova A."/>
            <person name="Nazina T."/>
            <person name="Klenk H.-P."/>
            <person name="Brambilla E."/>
            <person name="Spring S."/>
            <person name="Stams A.F."/>
            <person name="Woyke T."/>
        </authorList>
    </citation>
    <scope>NUCLEOTIDE SEQUENCE [LARGE SCALE GENOMIC DNA]</scope>
    <source>
        <strain evidence="4 5">DSM 7213</strain>
    </source>
</reference>
<feature type="domain" description="GerMN" evidence="3">
    <location>
        <begin position="103"/>
        <end position="191"/>
    </location>
</feature>
<name>R4KDM4_9FIRM</name>
<dbReference type="EMBL" id="CP003273">
    <property type="protein sequence ID" value="AGL00684.1"/>
    <property type="molecule type" value="Genomic_DNA"/>
</dbReference>
<dbReference type="AlphaFoldDB" id="R4KDM4"/>
<gene>
    <name evidence="4" type="ORF">Desgi_1161</name>
</gene>
<keyword evidence="2" id="KW-0472">Membrane</keyword>
<accession>R4KDM4</accession>
<evidence type="ECO:0000313" key="5">
    <source>
        <dbReference type="Proteomes" id="UP000013520"/>
    </source>
</evidence>
<dbReference type="Pfam" id="PF10646">
    <property type="entry name" value="Germane"/>
    <property type="match status" value="1"/>
</dbReference>
<dbReference type="SMART" id="SM00909">
    <property type="entry name" value="Germane"/>
    <property type="match status" value="1"/>
</dbReference>
<dbReference type="STRING" id="767817.Desgi_1161"/>
<dbReference type="HOGENOM" id="CLU_080926_0_1_9"/>
<dbReference type="Proteomes" id="UP000013520">
    <property type="component" value="Chromosome"/>
</dbReference>